<keyword evidence="5 7" id="KW-0472">Membrane</keyword>
<dbReference type="AlphaFoldDB" id="A0A7U7ENT6"/>
<dbReference type="Gene3D" id="1.20.1250.20">
    <property type="entry name" value="MFS general substrate transporter like domains"/>
    <property type="match status" value="1"/>
</dbReference>
<proteinExistence type="predicted"/>
<evidence type="ECO:0000256" key="1">
    <source>
        <dbReference type="ARBA" id="ARBA00004651"/>
    </source>
</evidence>
<dbReference type="EMBL" id="CAJFCI010000054">
    <property type="protein sequence ID" value="CAD5108413.1"/>
    <property type="molecule type" value="Genomic_DNA"/>
</dbReference>
<dbReference type="RefSeq" id="WP_187671730.1">
    <property type="nucleotide sequence ID" value="NZ_CAJFCI010000054.1"/>
</dbReference>
<feature type="domain" description="Major facilitator superfamily (MFS) profile" evidence="8">
    <location>
        <begin position="9"/>
        <end position="389"/>
    </location>
</feature>
<feature type="transmembrane region" description="Helical" evidence="7">
    <location>
        <begin position="342"/>
        <end position="359"/>
    </location>
</feature>
<comment type="subcellular location">
    <subcellularLocation>
        <location evidence="1">Cell membrane</location>
        <topology evidence="1">Multi-pass membrane protein</topology>
    </subcellularLocation>
</comment>
<keyword evidence="4 7" id="KW-1133">Transmembrane helix</keyword>
<evidence type="ECO:0000256" key="7">
    <source>
        <dbReference type="SAM" id="Phobius"/>
    </source>
</evidence>
<comment type="caution">
    <text evidence="9">The sequence shown here is derived from an EMBL/GenBank/DDBJ whole genome shotgun (WGS) entry which is preliminary data.</text>
</comment>
<feature type="transmembrane region" description="Helical" evidence="7">
    <location>
        <begin position="239"/>
        <end position="261"/>
    </location>
</feature>
<dbReference type="InterPro" id="IPR036259">
    <property type="entry name" value="MFS_trans_sf"/>
</dbReference>
<accession>A0A7U7ENT6</accession>
<feature type="transmembrane region" description="Helical" evidence="7">
    <location>
        <begin position="133"/>
        <end position="152"/>
    </location>
</feature>
<feature type="transmembrane region" description="Helical" evidence="7">
    <location>
        <begin position="273"/>
        <end position="292"/>
    </location>
</feature>
<evidence type="ECO:0000256" key="4">
    <source>
        <dbReference type="ARBA" id="ARBA00022989"/>
    </source>
</evidence>
<feature type="transmembrane region" description="Helical" evidence="7">
    <location>
        <begin position="100"/>
        <end position="121"/>
    </location>
</feature>
<dbReference type="PANTHER" id="PTHR43124:SF3">
    <property type="entry name" value="CHLORAMPHENICOL EFFLUX PUMP RV0191"/>
    <property type="match status" value="1"/>
</dbReference>
<organism evidence="9 10">
    <name type="scientific">Zestomonas carbonaria</name>
    <dbReference type="NCBI Taxonomy" id="2762745"/>
    <lineage>
        <taxon>Bacteria</taxon>
        <taxon>Pseudomonadati</taxon>
        <taxon>Pseudomonadota</taxon>
        <taxon>Gammaproteobacteria</taxon>
        <taxon>Pseudomonadales</taxon>
        <taxon>Pseudomonadaceae</taxon>
        <taxon>Zestomonas</taxon>
    </lineage>
</organism>
<evidence type="ECO:0000259" key="8">
    <source>
        <dbReference type="PROSITE" id="PS50850"/>
    </source>
</evidence>
<keyword evidence="10" id="KW-1185">Reference proteome</keyword>
<feature type="transmembrane region" description="Helical" evidence="7">
    <location>
        <begin position="74"/>
        <end position="94"/>
    </location>
</feature>
<reference evidence="9 10" key="1">
    <citation type="submission" date="2020-08" db="EMBL/GenBank/DDBJ databases">
        <authorList>
            <person name="Criscuolo A."/>
        </authorList>
    </citation>
    <scope>NUCLEOTIDE SEQUENCE [LARGE SCALE GENOMIC DNA]</scope>
    <source>
        <strain evidence="9">CIP111764</strain>
    </source>
</reference>
<feature type="region of interest" description="Disordered" evidence="6">
    <location>
        <begin position="389"/>
        <end position="413"/>
    </location>
</feature>
<evidence type="ECO:0000313" key="10">
    <source>
        <dbReference type="Proteomes" id="UP000583387"/>
    </source>
</evidence>
<dbReference type="Proteomes" id="UP000583387">
    <property type="component" value="Unassembled WGS sequence"/>
</dbReference>
<dbReference type="GO" id="GO:0005886">
    <property type="term" value="C:plasma membrane"/>
    <property type="evidence" value="ECO:0007669"/>
    <property type="project" value="UniProtKB-SubCell"/>
</dbReference>
<dbReference type="Pfam" id="PF07690">
    <property type="entry name" value="MFS_1"/>
    <property type="match status" value="1"/>
</dbReference>
<dbReference type="PROSITE" id="PS50850">
    <property type="entry name" value="MFS"/>
    <property type="match status" value="1"/>
</dbReference>
<feature type="transmembrane region" description="Helical" evidence="7">
    <location>
        <begin position="298"/>
        <end position="321"/>
    </location>
</feature>
<gene>
    <name evidence="9" type="ORF">PSEWESI4_02698</name>
</gene>
<dbReference type="SUPFAM" id="SSF103473">
    <property type="entry name" value="MFS general substrate transporter"/>
    <property type="match status" value="1"/>
</dbReference>
<protein>
    <recommendedName>
        <fullName evidence="8">Major facilitator superfamily (MFS) profile domain-containing protein</fullName>
    </recommendedName>
</protein>
<dbReference type="InterPro" id="IPR020846">
    <property type="entry name" value="MFS_dom"/>
</dbReference>
<evidence type="ECO:0000313" key="9">
    <source>
        <dbReference type="EMBL" id="CAD5108413.1"/>
    </source>
</evidence>
<evidence type="ECO:0000256" key="2">
    <source>
        <dbReference type="ARBA" id="ARBA00022475"/>
    </source>
</evidence>
<feature type="transmembrane region" description="Helical" evidence="7">
    <location>
        <begin position="365"/>
        <end position="384"/>
    </location>
</feature>
<dbReference type="PANTHER" id="PTHR43124">
    <property type="entry name" value="PURINE EFFLUX PUMP PBUE"/>
    <property type="match status" value="1"/>
</dbReference>
<dbReference type="InterPro" id="IPR011701">
    <property type="entry name" value="MFS"/>
</dbReference>
<name>A0A7U7ENT6_9GAMM</name>
<keyword evidence="3 7" id="KW-0812">Transmembrane</keyword>
<evidence type="ECO:0000256" key="5">
    <source>
        <dbReference type="ARBA" id="ARBA00023136"/>
    </source>
</evidence>
<sequence length="413" mass="41796">MIAQRNWRTILLVVGAGIVSAFQVGKAPAALGIVQADLALDLATAAWMLSAFGIVGALGGIVTGVIVDHLGARRLAVGGLVLQGLACGLGAMAPDAAWLLASRAVEGLGFLAVVVAAPALIDATATPNQAPRAFAAWSTFMPVGITLVLLGAPLLEAMGWRGFWLLNAAILLGYAVLLERGTRAIARARETRSRLVGDIVETLGSPGPWLLAGLFAAFTAVYFAVFGFLPTVLEERWSLAPATASLLTAIAVLVNAGGNLAGGALLARGHSAARILQVAFAALAVCGLGIFIEAAPALLAYGLCVAFSCIGGLIPTVLFNLAPRETPRPELLGATTGWLMQGNNLGLTLGPVAAGWLAAQWGWPAISLLVAALSVAGCLLALGLGRRATSASTPGMAAGSSTGTSRTATNGKS</sequence>
<keyword evidence="2" id="KW-1003">Cell membrane</keyword>
<feature type="transmembrane region" description="Helical" evidence="7">
    <location>
        <begin position="209"/>
        <end position="233"/>
    </location>
</feature>
<feature type="transmembrane region" description="Helical" evidence="7">
    <location>
        <begin position="45"/>
        <end position="67"/>
    </location>
</feature>
<feature type="transmembrane region" description="Helical" evidence="7">
    <location>
        <begin position="158"/>
        <end position="177"/>
    </location>
</feature>
<dbReference type="InterPro" id="IPR050189">
    <property type="entry name" value="MFS_Efflux_Transporters"/>
</dbReference>
<evidence type="ECO:0000256" key="3">
    <source>
        <dbReference type="ARBA" id="ARBA00022692"/>
    </source>
</evidence>
<dbReference type="GO" id="GO:0022857">
    <property type="term" value="F:transmembrane transporter activity"/>
    <property type="evidence" value="ECO:0007669"/>
    <property type="project" value="InterPro"/>
</dbReference>
<evidence type="ECO:0000256" key="6">
    <source>
        <dbReference type="SAM" id="MobiDB-lite"/>
    </source>
</evidence>